<keyword evidence="2" id="KW-1185">Reference proteome</keyword>
<dbReference type="Proteomes" id="UP000515908">
    <property type="component" value="Chromosome 09"/>
</dbReference>
<protein>
    <submittedName>
        <fullName evidence="1">Uncharacterized protein</fullName>
    </submittedName>
</protein>
<name>A0A7G2CDA5_9TRYP</name>
<dbReference type="EMBL" id="LR877153">
    <property type="protein sequence ID" value="CAD2217810.1"/>
    <property type="molecule type" value="Genomic_DNA"/>
</dbReference>
<evidence type="ECO:0000313" key="2">
    <source>
        <dbReference type="Proteomes" id="UP000515908"/>
    </source>
</evidence>
<reference evidence="1 2" key="1">
    <citation type="submission" date="2020-08" db="EMBL/GenBank/DDBJ databases">
        <authorList>
            <person name="Newling K."/>
            <person name="Davey J."/>
            <person name="Forrester S."/>
        </authorList>
    </citation>
    <scope>NUCLEOTIDE SEQUENCE [LARGE SCALE GENOMIC DNA]</scope>
    <source>
        <strain evidence="2">Crithidia deanei Carvalho (ATCC PRA-265)</strain>
    </source>
</reference>
<dbReference type="InterPro" id="IPR013083">
    <property type="entry name" value="Znf_RING/FYVE/PHD"/>
</dbReference>
<sequence length="117" mass="13607">MGQSLNPLKTHEDVPEDVRDQILPIDYTPVSDDMKESGKEMCEDCGNYYGWFVYSTNCNWCGRQLCTRCCPNRYLLKDKPGCGECTRKAYQMRRNQMLKEHYRQTGMNPKPTHAEAS</sequence>
<dbReference type="AlphaFoldDB" id="A0A7G2CDA5"/>
<gene>
    <name evidence="1" type="ORF">ADEAN_000529300</name>
</gene>
<accession>A0A7G2CDA5</accession>
<dbReference type="InterPro" id="IPR011011">
    <property type="entry name" value="Znf_FYVE_PHD"/>
</dbReference>
<dbReference type="SUPFAM" id="SSF57903">
    <property type="entry name" value="FYVE/PHD zinc finger"/>
    <property type="match status" value="1"/>
</dbReference>
<proteinExistence type="predicted"/>
<organism evidence="1 2">
    <name type="scientific">Angomonas deanei</name>
    <dbReference type="NCBI Taxonomy" id="59799"/>
    <lineage>
        <taxon>Eukaryota</taxon>
        <taxon>Discoba</taxon>
        <taxon>Euglenozoa</taxon>
        <taxon>Kinetoplastea</taxon>
        <taxon>Metakinetoplastina</taxon>
        <taxon>Trypanosomatida</taxon>
        <taxon>Trypanosomatidae</taxon>
        <taxon>Strigomonadinae</taxon>
        <taxon>Angomonas</taxon>
    </lineage>
</organism>
<evidence type="ECO:0000313" key="1">
    <source>
        <dbReference type="EMBL" id="CAD2217810.1"/>
    </source>
</evidence>
<dbReference type="Gene3D" id="3.30.40.10">
    <property type="entry name" value="Zinc/RING finger domain, C3HC4 (zinc finger)"/>
    <property type="match status" value="1"/>
</dbReference>
<dbReference type="VEuPathDB" id="TriTrypDB:ADEAN_000529300"/>